<dbReference type="EMBL" id="SMFO01000013">
    <property type="protein sequence ID" value="TDE01960.1"/>
    <property type="molecule type" value="Genomic_DNA"/>
</dbReference>
<dbReference type="PROSITE" id="PS51257">
    <property type="entry name" value="PROKAR_LIPOPROTEIN"/>
    <property type="match status" value="1"/>
</dbReference>
<dbReference type="InterPro" id="IPR015500">
    <property type="entry name" value="Peptidase_S8_subtilisin-rel"/>
</dbReference>
<dbReference type="PROSITE" id="PS00138">
    <property type="entry name" value="SUBTILASE_SER"/>
    <property type="match status" value="1"/>
</dbReference>
<protein>
    <submittedName>
        <fullName evidence="7">Peptidase S8</fullName>
    </submittedName>
</protein>
<proteinExistence type="inferred from homology"/>
<evidence type="ECO:0000259" key="6">
    <source>
        <dbReference type="Pfam" id="PF00082"/>
    </source>
</evidence>
<evidence type="ECO:0000256" key="1">
    <source>
        <dbReference type="ARBA" id="ARBA00011073"/>
    </source>
</evidence>
<dbReference type="GO" id="GO:0004252">
    <property type="term" value="F:serine-type endopeptidase activity"/>
    <property type="evidence" value="ECO:0007669"/>
    <property type="project" value="UniProtKB-UniRule"/>
</dbReference>
<evidence type="ECO:0000256" key="2">
    <source>
        <dbReference type="ARBA" id="ARBA00022670"/>
    </source>
</evidence>
<feature type="active site" description="Charge relay system" evidence="5">
    <location>
        <position position="490"/>
    </location>
</feature>
<dbReference type="SUPFAM" id="SSF52743">
    <property type="entry name" value="Subtilisin-like"/>
    <property type="match status" value="1"/>
</dbReference>
<gene>
    <name evidence="7" type="ORF">E0F98_14090</name>
</gene>
<dbReference type="PANTHER" id="PTHR43399">
    <property type="entry name" value="SUBTILISIN-RELATED"/>
    <property type="match status" value="1"/>
</dbReference>
<dbReference type="PROSITE" id="PS51892">
    <property type="entry name" value="SUBTILASE"/>
    <property type="match status" value="1"/>
</dbReference>
<dbReference type="InterPro" id="IPR000209">
    <property type="entry name" value="Peptidase_S8/S53_dom"/>
</dbReference>
<dbReference type="CDD" id="cd07483">
    <property type="entry name" value="Peptidases_S8_Subtilisin_Novo-like"/>
    <property type="match status" value="1"/>
</dbReference>
<dbReference type="Pfam" id="PF00082">
    <property type="entry name" value="Peptidase_S8"/>
    <property type="match status" value="1"/>
</dbReference>
<comment type="similarity">
    <text evidence="1 5">Belongs to the peptidase S8 family.</text>
</comment>
<feature type="active site" description="Charge relay system" evidence="5">
    <location>
        <position position="319"/>
    </location>
</feature>
<keyword evidence="3 5" id="KW-0378">Hydrolase</keyword>
<dbReference type="InterPro" id="IPR034080">
    <property type="entry name" value="Protease_P7-like_dom"/>
</dbReference>
<name>A0A4R5CRH2_9FLAO</name>
<keyword evidence="2 5" id="KW-0645">Protease</keyword>
<dbReference type="AlphaFoldDB" id="A0A4R5CRH2"/>
<accession>A0A4R5CRH2</accession>
<dbReference type="InterPro" id="IPR036852">
    <property type="entry name" value="Peptidase_S8/S53_dom_sf"/>
</dbReference>
<feature type="active site" description="Charge relay system" evidence="5">
    <location>
        <position position="82"/>
    </location>
</feature>
<evidence type="ECO:0000313" key="8">
    <source>
        <dbReference type="Proteomes" id="UP000294597"/>
    </source>
</evidence>
<dbReference type="RefSeq" id="WP_132112579.1">
    <property type="nucleotide sequence ID" value="NZ_SMFO01000013.1"/>
</dbReference>
<reference evidence="7 8" key="1">
    <citation type="submission" date="2019-03" db="EMBL/GenBank/DDBJ databases">
        <title>Flavobacterium TSA-D2 sp. nov., isolated from arctic soil.</title>
        <authorList>
            <person name="Chaudhary D.K."/>
        </authorList>
    </citation>
    <scope>NUCLEOTIDE SEQUENCE [LARGE SCALE GENOMIC DNA]</scope>
    <source>
        <strain evidence="7 8">TSA-D2</strain>
    </source>
</reference>
<evidence type="ECO:0000256" key="4">
    <source>
        <dbReference type="ARBA" id="ARBA00022825"/>
    </source>
</evidence>
<keyword evidence="8" id="KW-1185">Reference proteome</keyword>
<dbReference type="Gene3D" id="3.40.50.200">
    <property type="entry name" value="Peptidase S8/S53 domain"/>
    <property type="match status" value="2"/>
</dbReference>
<evidence type="ECO:0000256" key="5">
    <source>
        <dbReference type="PROSITE-ProRule" id="PRU01240"/>
    </source>
</evidence>
<dbReference type="InterPro" id="IPR023828">
    <property type="entry name" value="Peptidase_S8_Ser-AS"/>
</dbReference>
<organism evidence="7 8">
    <name type="scientific">Flavobacterium hiemivividum</name>
    <dbReference type="NCBI Taxonomy" id="2541734"/>
    <lineage>
        <taxon>Bacteria</taxon>
        <taxon>Pseudomonadati</taxon>
        <taxon>Bacteroidota</taxon>
        <taxon>Flavobacteriia</taxon>
        <taxon>Flavobacteriales</taxon>
        <taxon>Flavobacteriaceae</taxon>
        <taxon>Flavobacterium</taxon>
    </lineage>
</organism>
<sequence>MKSFYIILFITFLFIGCKTIDNLNTVTKNLSAKDESLNGILQTWYQKDYLLDKVPGISLDKWYKQNKKQPKENNSVIVAVIDTQIDLKHEDLQDQIWTNPSEIADNGIDDDNNGYVDDINGWNFTATKNGGYVVWGNFEYVRLIRDWESLFTGKTESEIAAQDLPNYIEYRRALKVYEQEKSHYSNWLTSSKYSVALFPIVKDSLKHYFPKEDYSYQQLDSLYQKYKINDKTFGQRRKDNDRDIGAMIGFMKVRFDYDEKTIEKMKETEIQLDSIVNKNLNLDYDDRISIGDNPKTLEKNYGSNKVSINKPEYRSLQDHSTKVAGIIAANRENDRGIKGIVQKVKIMPLSISFSGDEHDKDIAMAIYYAVDNGAKVINMSFGKEFSLQKEWVFEAFKYAEKHNVLLVHSAGNNRFSADKNPYYPTDNNFDGSQEICKNFINVGSISSKLDSTFVSGFSNYGKLNVDLFAPGEEIYTTAPGNTYISDSGTSLAGPMVSGTAALIWSYYPSLTVTEVKQIILDSGTAYDIEVIVPGTKDKKVPFLELSKSGKVLNVYNAMQMAEKMSKKKRH</sequence>
<dbReference type="Proteomes" id="UP000294597">
    <property type="component" value="Unassembled WGS sequence"/>
</dbReference>
<dbReference type="GO" id="GO:0006508">
    <property type="term" value="P:proteolysis"/>
    <property type="evidence" value="ECO:0007669"/>
    <property type="project" value="UniProtKB-KW"/>
</dbReference>
<comment type="caution">
    <text evidence="7">The sequence shown here is derived from an EMBL/GenBank/DDBJ whole genome shotgun (WGS) entry which is preliminary data.</text>
</comment>
<evidence type="ECO:0000256" key="3">
    <source>
        <dbReference type="ARBA" id="ARBA00022801"/>
    </source>
</evidence>
<keyword evidence="4 5" id="KW-0720">Serine protease</keyword>
<dbReference type="PRINTS" id="PR00723">
    <property type="entry name" value="SUBTILISIN"/>
</dbReference>
<evidence type="ECO:0000313" key="7">
    <source>
        <dbReference type="EMBL" id="TDE01960.1"/>
    </source>
</evidence>
<dbReference type="InterPro" id="IPR051048">
    <property type="entry name" value="Peptidase_S8/S53_subtilisin"/>
</dbReference>
<feature type="domain" description="Peptidase S8/S53" evidence="6">
    <location>
        <begin position="74"/>
        <end position="523"/>
    </location>
</feature>
<dbReference type="PANTHER" id="PTHR43399:SF4">
    <property type="entry name" value="CELL WALL-ASSOCIATED PROTEASE"/>
    <property type="match status" value="1"/>
</dbReference>